<dbReference type="GO" id="GO:0004177">
    <property type="term" value="F:aminopeptidase activity"/>
    <property type="evidence" value="ECO:0007669"/>
    <property type="project" value="UniProtKB-KW"/>
</dbReference>
<evidence type="ECO:0000259" key="10">
    <source>
        <dbReference type="SMART" id="SM00939"/>
    </source>
</evidence>
<keyword evidence="7" id="KW-0720">Serine protease</keyword>
<evidence type="ECO:0000256" key="9">
    <source>
        <dbReference type="SAM" id="MobiDB-lite"/>
    </source>
</evidence>
<reference evidence="13 14" key="1">
    <citation type="journal article" date="2019" name="Syst. Appl. Microbiol.">
        <title>Characterization of Bifidobacterium species in feaces of the Egyptian fruit bat: Description of B. vespertilionis sp. nov. and B. rousetti sp. nov.</title>
        <authorList>
            <person name="Modesto M."/>
            <person name="Satti M."/>
            <person name="Watanabe K."/>
            <person name="Puglisi E."/>
            <person name="Morelli L."/>
            <person name="Huang C.-H."/>
            <person name="Liou J.-S."/>
            <person name="Miyashita M."/>
            <person name="Tamura T."/>
            <person name="Saito S."/>
            <person name="Mori K."/>
            <person name="Huang L."/>
            <person name="Sciavilla P."/>
            <person name="Sandri C."/>
            <person name="Spiezio C."/>
            <person name="Vitali F."/>
            <person name="Cavalieri D."/>
            <person name="Perpetuini G."/>
            <person name="Tofalo R."/>
            <person name="Bonetti A."/>
            <person name="Arita M."/>
            <person name="Mattarelli P."/>
        </authorList>
    </citation>
    <scope>NUCLEOTIDE SEQUENCE [LARGE SCALE GENOMIC DNA]</scope>
    <source>
        <strain evidence="11 14">RST16</strain>
        <strain evidence="12 13">RST8</strain>
    </source>
</reference>
<evidence type="ECO:0000313" key="13">
    <source>
        <dbReference type="Proteomes" id="UP000345527"/>
    </source>
</evidence>
<evidence type="ECO:0000256" key="5">
    <source>
        <dbReference type="ARBA" id="ARBA00022670"/>
    </source>
</evidence>
<dbReference type="SUPFAM" id="SSF53474">
    <property type="entry name" value="alpha/beta-Hydrolases"/>
    <property type="match status" value="1"/>
</dbReference>
<dbReference type="Pfam" id="PF08530">
    <property type="entry name" value="PepX_C"/>
    <property type="match status" value="1"/>
</dbReference>
<dbReference type="EMBL" id="RZNZ01000002">
    <property type="protein sequence ID" value="KAA8821948.1"/>
    <property type="molecule type" value="Genomic_DNA"/>
</dbReference>
<evidence type="ECO:0000256" key="8">
    <source>
        <dbReference type="ARBA" id="ARBA00030045"/>
    </source>
</evidence>
<comment type="catalytic activity">
    <reaction evidence="1">
        <text>Hydrolyzes Xaa-Pro-|- bonds to release unblocked, N-terminal dipeptides from substrates including Ala-Pro-|-p-nitroanilide and (sequentially) Tyr-Pro-|-Phe-Pro-|-Gly-Pro-|-Ile.</text>
        <dbReference type="EC" id="3.4.14.11"/>
    </reaction>
</comment>
<dbReference type="InterPro" id="IPR000383">
    <property type="entry name" value="Xaa-Pro-like_dom"/>
</dbReference>
<evidence type="ECO:0000256" key="7">
    <source>
        <dbReference type="ARBA" id="ARBA00022825"/>
    </source>
</evidence>
<proteinExistence type="inferred from homology"/>
<evidence type="ECO:0000256" key="1">
    <source>
        <dbReference type="ARBA" id="ARBA00000123"/>
    </source>
</evidence>
<dbReference type="OrthoDB" id="5240615at2"/>
<dbReference type="Proteomes" id="UP000374630">
    <property type="component" value="Unassembled WGS sequence"/>
</dbReference>
<dbReference type="Proteomes" id="UP000345527">
    <property type="component" value="Unassembled WGS sequence"/>
</dbReference>
<dbReference type="InterPro" id="IPR008979">
    <property type="entry name" value="Galactose-bd-like_sf"/>
</dbReference>
<gene>
    <name evidence="12" type="ORF">EM848_06100</name>
    <name evidence="11" type="ORF">EMO90_01690</name>
</gene>
<evidence type="ECO:0000256" key="3">
    <source>
        <dbReference type="ARBA" id="ARBA00012463"/>
    </source>
</evidence>
<dbReference type="Gene3D" id="2.60.120.260">
    <property type="entry name" value="Galactose-binding domain-like"/>
    <property type="match status" value="1"/>
</dbReference>
<evidence type="ECO:0000313" key="11">
    <source>
        <dbReference type="EMBL" id="KAA8821948.1"/>
    </source>
</evidence>
<evidence type="ECO:0000313" key="12">
    <source>
        <dbReference type="EMBL" id="KAA8823261.1"/>
    </source>
</evidence>
<dbReference type="GO" id="GO:0008239">
    <property type="term" value="F:dipeptidyl-peptidase activity"/>
    <property type="evidence" value="ECO:0007669"/>
    <property type="project" value="UniProtKB-EC"/>
</dbReference>
<dbReference type="RefSeq" id="WP_150354049.1">
    <property type="nucleotide sequence ID" value="NZ_RZNZ01000002.1"/>
</dbReference>
<dbReference type="GO" id="GO:0008236">
    <property type="term" value="F:serine-type peptidase activity"/>
    <property type="evidence" value="ECO:0007669"/>
    <property type="project" value="UniProtKB-KW"/>
</dbReference>
<dbReference type="AlphaFoldDB" id="A0A5J5E379"/>
<feature type="compositionally biased region" description="Low complexity" evidence="9">
    <location>
        <begin position="402"/>
        <end position="433"/>
    </location>
</feature>
<keyword evidence="4" id="KW-0031">Aminopeptidase</keyword>
<comment type="caution">
    <text evidence="12">The sequence shown here is derived from an EMBL/GenBank/DDBJ whole genome shotgun (WGS) entry which is preliminary data.</text>
</comment>
<feature type="region of interest" description="Disordered" evidence="9">
    <location>
        <begin position="388"/>
        <end position="446"/>
    </location>
</feature>
<name>A0A5J5E379_9BIFI</name>
<evidence type="ECO:0000256" key="6">
    <source>
        <dbReference type="ARBA" id="ARBA00022801"/>
    </source>
</evidence>
<dbReference type="SUPFAM" id="SSF49785">
    <property type="entry name" value="Galactose-binding domain-like"/>
    <property type="match status" value="1"/>
</dbReference>
<keyword evidence="6" id="KW-0378">Hydrolase</keyword>
<comment type="similarity">
    <text evidence="2">Belongs to the peptidase S15 family.</text>
</comment>
<evidence type="ECO:0000313" key="14">
    <source>
        <dbReference type="Proteomes" id="UP000374630"/>
    </source>
</evidence>
<dbReference type="EMBL" id="RZOA01000010">
    <property type="protein sequence ID" value="KAA8823261.1"/>
    <property type="molecule type" value="Genomic_DNA"/>
</dbReference>
<keyword evidence="5" id="KW-0645">Protease</keyword>
<organism evidence="12 13">
    <name type="scientific">Bifidobacterium vespertilionis</name>
    <dbReference type="NCBI Taxonomy" id="2562524"/>
    <lineage>
        <taxon>Bacteria</taxon>
        <taxon>Bacillati</taxon>
        <taxon>Actinomycetota</taxon>
        <taxon>Actinomycetes</taxon>
        <taxon>Bifidobacteriales</taxon>
        <taxon>Bifidobacteriaceae</taxon>
        <taxon>Bifidobacterium</taxon>
    </lineage>
</organism>
<dbReference type="GO" id="GO:0006508">
    <property type="term" value="P:proteolysis"/>
    <property type="evidence" value="ECO:0007669"/>
    <property type="project" value="UniProtKB-KW"/>
</dbReference>
<dbReference type="InterPro" id="IPR029058">
    <property type="entry name" value="AB_hydrolase_fold"/>
</dbReference>
<dbReference type="Gene3D" id="3.40.50.1820">
    <property type="entry name" value="alpha/beta hydrolase"/>
    <property type="match status" value="2"/>
</dbReference>
<dbReference type="SMART" id="SM00939">
    <property type="entry name" value="PepX_C"/>
    <property type="match status" value="1"/>
</dbReference>
<keyword evidence="14" id="KW-1185">Reference proteome</keyword>
<dbReference type="InterPro" id="IPR013736">
    <property type="entry name" value="Xaa-Pro_dipept_C"/>
</dbReference>
<dbReference type="Pfam" id="PF02129">
    <property type="entry name" value="Peptidase_S15"/>
    <property type="match status" value="1"/>
</dbReference>
<sequence length="676" mass="75300">MVQESFRIGADGTTRELFSFEDAIRQFVYVEMPFDGDGDGKNDLIRVDIIRPRELDEHGRVPVIYEPSPYYGQFPRHGERKTYLHDDDKWNSPLVTFPLFYGNYFVPRGYAVVLSDSAGTGLSQSFCDIGGRRDVASVTAVIDWLNGRANAYWSRDDRSESNRATAYWASGAVGMLGQSYDGTLPIGAASTGVEGLKTIVPISAISSEYDWYHPNGCLLDGDDADGGWYEPYNFAESLMSTANGLLQRFEVAPNGYKELKEGSDKAHRSYNDFWRDRNYRLRMDRFKASVFIVHGANDLNVMMNQVEPFWKLLGEYGVPRKMWLHQYAHDDPFDFRRATWVSTIHRWFDHWLLDVDNGIMSEPAVSVTDPQDVWLDYPTWPVPGTRMHDWTVRAGNDGPVTPASSPAKSDCPASSASSPAKSDCPAASPAKSDGPASSPAKSDCPAASPVILSEARQGEVEGSSAGPSATIAAEPFHFKGARVKEFVPYFDLDKPRDDRMLALSAPIERDMHLSGSPRISLRVRLAATGPEAAKTTELDTNIAVSLVEYGEGNYVQPDPDLHVMTEIADRASTFGQCTPQDKATYKVKVPRRAYEMEYVVTRGWLSLAHRESFERFEPAPVGRWLEVSLPLLACDWTVRAGHRLGLQIANTTTRLAKVPLADFDVDVASVRLELPY</sequence>
<evidence type="ECO:0000256" key="4">
    <source>
        <dbReference type="ARBA" id="ARBA00022438"/>
    </source>
</evidence>
<dbReference type="PRINTS" id="PR00923">
    <property type="entry name" value="LACTOPTASE"/>
</dbReference>
<dbReference type="InterPro" id="IPR008252">
    <property type="entry name" value="Pept_S15_Xpro"/>
</dbReference>
<protein>
    <recommendedName>
        <fullName evidence="3">Xaa-Pro dipeptidyl-peptidase</fullName>
        <ecNumber evidence="3">3.4.14.11</ecNumber>
    </recommendedName>
    <alternativeName>
        <fullName evidence="8">X-prolyl-dipeptidyl aminopeptidase</fullName>
    </alternativeName>
</protein>
<accession>A0A5J5E379</accession>
<evidence type="ECO:0000256" key="2">
    <source>
        <dbReference type="ARBA" id="ARBA00010819"/>
    </source>
</evidence>
<feature type="domain" description="Xaa-Pro dipeptidyl-peptidase C-terminal" evidence="10">
    <location>
        <begin position="345"/>
        <end position="673"/>
    </location>
</feature>
<dbReference type="EC" id="3.4.14.11" evidence="3"/>